<dbReference type="EC" id="1.17.4.1" evidence="8"/>
<feature type="site" description="Important for electron transfer" evidence="8">
    <location>
        <position position="806"/>
    </location>
</feature>
<proteinExistence type="inferred from homology"/>
<feature type="active site" description="Proton acceptor" evidence="8">
    <location>
        <position position="483"/>
    </location>
</feature>
<evidence type="ECO:0000256" key="8">
    <source>
        <dbReference type="HAMAP-Rule" id="MF_04026"/>
    </source>
</evidence>
<dbReference type="Pfam" id="PF02867">
    <property type="entry name" value="Ribonuc_red_lgC"/>
    <property type="match status" value="1"/>
</dbReference>
<feature type="binding site" evidence="8">
    <location>
        <position position="304"/>
    </location>
    <ligand>
        <name>substrate</name>
    </ligand>
</feature>
<keyword evidence="3" id="KW-0235">DNA replication</keyword>
<dbReference type="PANTHER" id="PTHR11573:SF6">
    <property type="entry name" value="RIBONUCLEOSIDE-DIPHOSPHATE REDUCTASE LARGE SUBUNIT"/>
    <property type="match status" value="1"/>
</dbReference>
<evidence type="ECO:0000256" key="2">
    <source>
        <dbReference type="ARBA" id="ARBA00022518"/>
    </source>
</evidence>
<dbReference type="GO" id="GO:0004748">
    <property type="term" value="F:ribonucleoside-diphosphate reductase activity, thioredoxin disulfide as acceptor"/>
    <property type="evidence" value="ECO:0007669"/>
    <property type="project" value="UniProtKB-UniRule"/>
</dbReference>
<evidence type="ECO:0000256" key="5">
    <source>
        <dbReference type="ARBA" id="ARBA00022840"/>
    </source>
</evidence>
<comment type="catalytic activity">
    <reaction evidence="8 9">
        <text>a 2'-deoxyribonucleoside 5'-diphosphate + [thioredoxin]-disulfide + H2O = a ribonucleoside 5'-diphosphate + [thioredoxin]-dithiol</text>
        <dbReference type="Rhea" id="RHEA:23252"/>
        <dbReference type="Rhea" id="RHEA-COMP:10698"/>
        <dbReference type="Rhea" id="RHEA-COMP:10700"/>
        <dbReference type="ChEBI" id="CHEBI:15377"/>
        <dbReference type="ChEBI" id="CHEBI:29950"/>
        <dbReference type="ChEBI" id="CHEBI:50058"/>
        <dbReference type="ChEBI" id="CHEBI:57930"/>
        <dbReference type="ChEBI" id="CHEBI:73316"/>
        <dbReference type="EC" id="1.17.4.1"/>
    </reaction>
</comment>
<keyword evidence="5 8" id="KW-0067">ATP-binding</keyword>
<feature type="site" description="Important for hydrogen atom transfer" evidence="8">
    <location>
        <position position="274"/>
    </location>
</feature>
<protein>
    <recommendedName>
        <fullName evidence="8">Ribonucleoside-diphosphate reductase large subunit</fullName>
        <shortName evidence="8">R1</shortName>
        <ecNumber evidence="8">1.17.4.1</ecNumber>
    </recommendedName>
    <alternativeName>
        <fullName evidence="8">Ribonucleotide reductase large subunit</fullName>
    </alternativeName>
</protein>
<dbReference type="PROSITE" id="PS00089">
    <property type="entry name" value="RIBORED_LARGE"/>
    <property type="match status" value="1"/>
</dbReference>
<comment type="similarity">
    <text evidence="1 8 9">Belongs to the ribonucleoside diphosphate reductase large chain family.</text>
</comment>
<dbReference type="PRINTS" id="PR01183">
    <property type="entry name" value="RIBORDTASEM1"/>
</dbReference>
<keyword evidence="9" id="KW-0215">Deoxyribonucleotide synthesis</keyword>
<comment type="caution">
    <text evidence="8">Lacks conserved residue(s) required for the propagation of feature annotation.</text>
</comment>
<feature type="site" description="Interacts with thioredoxin/glutaredoxin" evidence="8">
    <location>
        <position position="826"/>
    </location>
</feature>
<evidence type="ECO:0000313" key="11">
    <source>
        <dbReference type="EMBL" id="WOL23318.1"/>
    </source>
</evidence>
<feature type="binding site" evidence="8">
    <location>
        <begin position="660"/>
        <end position="664"/>
    </location>
    <ligand>
        <name>substrate</name>
    </ligand>
</feature>
<dbReference type="GO" id="GO:0016032">
    <property type="term" value="P:viral process"/>
    <property type="evidence" value="ECO:0007669"/>
    <property type="project" value="UniProtKB-UniRule"/>
</dbReference>
<dbReference type="GO" id="GO:0005524">
    <property type="term" value="F:ATP binding"/>
    <property type="evidence" value="ECO:0007669"/>
    <property type="project" value="UniProtKB-UniRule"/>
</dbReference>
<dbReference type="EMBL" id="OR540300">
    <property type="protein sequence ID" value="WOL23318.1"/>
    <property type="molecule type" value="Genomic_DNA"/>
</dbReference>
<comment type="function">
    <text evidence="9">Provides the precursors necessary for DNA synthesis. Catalyzes the biosynthesis of deoxyribonucleotides from the corresponding ribonucleotides.</text>
</comment>
<feature type="active site" description="Proton acceptor" evidence="8">
    <location>
        <position position="479"/>
    </location>
</feature>
<dbReference type="GO" id="GO:0009263">
    <property type="term" value="P:deoxyribonucleotide biosynthetic process"/>
    <property type="evidence" value="ECO:0007669"/>
    <property type="project" value="UniProtKB-KW"/>
</dbReference>
<feature type="binding site" evidence="8">
    <location>
        <begin position="479"/>
        <end position="483"/>
    </location>
    <ligand>
        <name>substrate</name>
    </ligand>
</feature>
<dbReference type="NCBIfam" id="TIGR02506">
    <property type="entry name" value="NrdE_NrdA"/>
    <property type="match status" value="1"/>
</dbReference>
<dbReference type="InterPro" id="IPR013346">
    <property type="entry name" value="NrdE_NrdA_C"/>
</dbReference>
<name>A0AAU0K6Z1_9ALPH</name>
<evidence type="ECO:0000256" key="7">
    <source>
        <dbReference type="ARBA" id="ARBA00023157"/>
    </source>
</evidence>
<feature type="active site" description="Cysteine radical intermediate" evidence="8">
    <location>
        <position position="481"/>
    </location>
</feature>
<evidence type="ECO:0000256" key="3">
    <source>
        <dbReference type="ARBA" id="ARBA00022705"/>
    </source>
</evidence>
<keyword evidence="7 8" id="KW-1015">Disulfide bond</keyword>
<feature type="site" description="Interacts with thioredoxin/glutaredoxin" evidence="8">
    <location>
        <position position="829"/>
    </location>
</feature>
<dbReference type="GO" id="GO:0006260">
    <property type="term" value="P:DNA replication"/>
    <property type="evidence" value="ECO:0007669"/>
    <property type="project" value="UniProtKB-KW"/>
</dbReference>
<keyword evidence="6 8" id="KW-0560">Oxidoreductase</keyword>
<reference evidence="11" key="1">
    <citation type="submission" date="2024-06" db="EMBL/GenBank/DDBJ databases">
        <title>Multidecadal high mortality disease events in Australian domestic geese associated with an alphaherpesvirus, designated Anatid alphaherpesvirus 2.</title>
        <authorList>
            <person name="Kelly-Bosma M."/>
            <person name="Neave M.J."/>
        </authorList>
    </citation>
    <scope>NUCLEOTIDE SEQUENCE</scope>
    <source>
        <strain evidence="11">ACDP 22-00165</strain>
    </source>
</reference>
<evidence type="ECO:0000259" key="10">
    <source>
        <dbReference type="PROSITE" id="PS00089"/>
    </source>
</evidence>
<evidence type="ECO:0000256" key="1">
    <source>
        <dbReference type="ARBA" id="ARBA00010406"/>
    </source>
</evidence>
<comment type="subunit">
    <text evidence="8">Heterotetramer composed of a homodimer of the large subunit (R1) and a homodimer of the small subunit (R2). Larger multisubunit protein complex are also active, composed of (R1)n(R2)n.</text>
</comment>
<evidence type="ECO:0000256" key="9">
    <source>
        <dbReference type="RuleBase" id="RU003410"/>
    </source>
</evidence>
<organism evidence="11">
    <name type="scientific">Anatid alphaherpesvirus 2</name>
    <dbReference type="NCBI Taxonomy" id="3080522"/>
    <lineage>
        <taxon>Viruses</taxon>
        <taxon>Duplodnaviria</taxon>
        <taxon>Heunggongvirae</taxon>
        <taxon>Peploviricota</taxon>
        <taxon>Herviviricetes</taxon>
        <taxon>Herpesvirales</taxon>
        <taxon>Orthoherpesviridae</taxon>
        <taxon>Alphaherpesvirinae</taxon>
    </lineage>
</organism>
<feature type="binding site" evidence="8">
    <location>
        <position position="258"/>
    </location>
    <ligand>
        <name>substrate</name>
    </ligand>
</feature>
<keyword evidence="4 8" id="KW-0547">Nucleotide-binding</keyword>
<dbReference type="InterPro" id="IPR013509">
    <property type="entry name" value="RNR_lsu_N"/>
</dbReference>
<dbReference type="SUPFAM" id="SSF51998">
    <property type="entry name" value="PFL-like glycyl radical enzymes"/>
    <property type="match status" value="1"/>
</dbReference>
<feature type="site" description="Important for hydrogen atom transfer" evidence="8">
    <location>
        <position position="496"/>
    </location>
</feature>
<gene>
    <name evidence="8" type="primary">RIR1</name>
</gene>
<dbReference type="InterPro" id="IPR034717">
    <property type="entry name" value="HSV_RIR1"/>
</dbReference>
<evidence type="ECO:0000256" key="4">
    <source>
        <dbReference type="ARBA" id="ARBA00022741"/>
    </source>
</evidence>
<dbReference type="HAMAP" id="MF_04026">
    <property type="entry name" value="HSV_RIR1"/>
    <property type="match status" value="1"/>
</dbReference>
<evidence type="ECO:0000256" key="6">
    <source>
        <dbReference type="ARBA" id="ARBA00023002"/>
    </source>
</evidence>
<sequence length="831" mass="91458">MALLASPEITDYAARFSYGREPCEIAGSGPFASGGLKRNTAPSPVPGVDDAGVARAITAELSAIERELTAKGHLKLPEYASPSGVCHETGAYPTLAEIRARVTLLVNQLKAKCRVDERLYLACGELVHLRIATSETSFDAWLASRELGLNSEVSAAIRANRELVENNILQFYKTQFHEVKMLGLQSALKYEEVYLARLEDGRKESLGQFFARLAAVAATESIKTPQFASALTTGSPNWGAAFGTFFWELAHQTFVPATPCMLFLGREGKSTASCYLLNPCSTTTDDAIQAMMDEVVPLMRARGGIGISLQRLNTSVGLMPVLKLLDSLVAASNAGNIRPSGACVYVEPWHADVMSVLNMRGLLAAEESRRCDNLFAALWTCDLLFKRYESYLMGNQEVYWTLFDSRANILSSLYGEDFEREYERLEALGVGVSRIHIRDMMYAVVKSAASTGSPFVVFKDAFNRHYHLDMQGRAIMTSNLCTEIVHDADPDSDGVCSLVSVNLAKCVRKVGGKASFDFTALRRAVRVATVFVNTMVQCGTRPTDRSERGVRKHRSIGIGVQGLHTAILALGLDMVDDDSRALNRRMFELMLLEAMTVSCEFCETGLEPFHDFRESAYAVGRFHFDGWPDVTLTEAVEWDALRARVMTSGVYNSQFIALMPTAASAQVTEVSEGFAPLFSNMFSKVTLAGELLRPNLQLMEELRTIYANDEAARLEALDLLEASGWSVVTALGNRPECAPLMKYKTAFEYDQTKLIDLCRERAPFVDHSQSMTLFVTEMADGTLPASGVMKLLLHAYKRGLKTGMYYCKIRKATNNGVFSGSGELVCTACHL</sequence>
<dbReference type="Gene3D" id="3.20.70.20">
    <property type="match status" value="1"/>
</dbReference>
<keyword evidence="2 8" id="KW-0244">Early protein</keyword>
<dbReference type="InterPro" id="IPR000788">
    <property type="entry name" value="RNR_lg_C"/>
</dbReference>
<accession>A0AAU0K6Z1</accession>
<dbReference type="InterPro" id="IPR039718">
    <property type="entry name" value="Rrm1"/>
</dbReference>
<feature type="site" description="Important for electron transfer" evidence="8">
    <location>
        <position position="805"/>
    </location>
</feature>
<feature type="binding site" evidence="8">
    <location>
        <begin position="273"/>
        <end position="274"/>
    </location>
    <ligand>
        <name>substrate</name>
    </ligand>
</feature>
<dbReference type="Pfam" id="PF00317">
    <property type="entry name" value="Ribonuc_red_lgN"/>
    <property type="match status" value="1"/>
</dbReference>
<comment type="function">
    <text evidence="8">Ribonucleoside-diphosphate reductase holoenzyme provides the precursors necessary for viral DNA synthesis. Allows virus growth in non-dividing cells, as well as reactivation from latency in infected hosts. Catalyzes the biosynthesis of deoxyribonucleotides from the corresponding ribonucleotides.</text>
</comment>
<feature type="domain" description="Ribonucleotide reductase large subunit" evidence="10">
    <location>
        <begin position="638"/>
        <end position="660"/>
    </location>
</feature>
<dbReference type="PANTHER" id="PTHR11573">
    <property type="entry name" value="RIBONUCLEOSIDE-DIPHOSPHATE REDUCTASE LARGE CHAIN"/>
    <property type="match status" value="1"/>
</dbReference>